<dbReference type="Pfam" id="PF07732">
    <property type="entry name" value="Cu-oxidase_3"/>
    <property type="match status" value="1"/>
</dbReference>
<dbReference type="Gene3D" id="2.60.40.420">
    <property type="entry name" value="Cupredoxins - blue copper proteins"/>
    <property type="match status" value="3"/>
</dbReference>
<evidence type="ECO:0000256" key="3">
    <source>
        <dbReference type="ARBA" id="ARBA00010609"/>
    </source>
</evidence>
<dbReference type="PANTHER" id="PTHR11709">
    <property type="entry name" value="MULTI-COPPER OXIDASE"/>
    <property type="match status" value="1"/>
</dbReference>
<dbReference type="InterPro" id="IPR011707">
    <property type="entry name" value="Cu-oxidase-like_N"/>
</dbReference>
<keyword evidence="5" id="KW-0336">GPI-anchor</keyword>
<evidence type="ECO:0000313" key="17">
    <source>
        <dbReference type="EMBL" id="KAD4584156.1"/>
    </source>
</evidence>
<proteinExistence type="inferred from homology"/>
<evidence type="ECO:0000313" key="18">
    <source>
        <dbReference type="Proteomes" id="UP000326396"/>
    </source>
</evidence>
<keyword evidence="7" id="KW-0732">Signal</keyword>
<reference evidence="17 18" key="1">
    <citation type="submission" date="2019-05" db="EMBL/GenBank/DDBJ databases">
        <title>Mikania micrantha, genome provides insights into the molecular mechanism of rapid growth.</title>
        <authorList>
            <person name="Liu B."/>
        </authorList>
    </citation>
    <scope>NUCLEOTIDE SEQUENCE [LARGE SCALE GENOMIC DNA]</scope>
    <source>
        <strain evidence="17">NLD-2019</strain>
        <tissue evidence="17">Leaf</tissue>
    </source>
</reference>
<evidence type="ECO:0000256" key="9">
    <source>
        <dbReference type="ARBA" id="ARBA00023136"/>
    </source>
</evidence>
<dbReference type="GO" id="GO:0005886">
    <property type="term" value="C:plasma membrane"/>
    <property type="evidence" value="ECO:0007669"/>
    <property type="project" value="UniProtKB-SubCell"/>
</dbReference>
<evidence type="ECO:0000256" key="4">
    <source>
        <dbReference type="ARBA" id="ARBA00022475"/>
    </source>
</evidence>
<dbReference type="FunFam" id="2.60.40.420:FF:000012">
    <property type="entry name" value="Monocopper oxidase-like protein"/>
    <property type="match status" value="1"/>
</dbReference>
<evidence type="ECO:0000256" key="6">
    <source>
        <dbReference type="ARBA" id="ARBA00022723"/>
    </source>
</evidence>
<dbReference type="FunFam" id="2.60.40.420:FF:000016">
    <property type="entry name" value="Monocopper oxidase-like protein"/>
    <property type="match status" value="1"/>
</dbReference>
<keyword evidence="9 12" id="KW-0472">Membrane</keyword>
<keyword evidence="12" id="KW-0812">Transmembrane</keyword>
<feature type="domain" description="Plastocyanin-like" evidence="15">
    <location>
        <begin position="172"/>
        <end position="285"/>
    </location>
</feature>
<evidence type="ECO:0000256" key="5">
    <source>
        <dbReference type="ARBA" id="ARBA00022622"/>
    </source>
</evidence>
<keyword evidence="6" id="KW-0479">Metal-binding</keyword>
<dbReference type="GO" id="GO:0098552">
    <property type="term" value="C:side of membrane"/>
    <property type="evidence" value="ECO:0007669"/>
    <property type="project" value="UniProtKB-KW"/>
</dbReference>
<evidence type="ECO:0000256" key="2">
    <source>
        <dbReference type="ARBA" id="ARBA00004609"/>
    </source>
</evidence>
<name>A0A5N6N8F2_9ASTR</name>
<evidence type="ECO:0000256" key="8">
    <source>
        <dbReference type="ARBA" id="ARBA00023008"/>
    </source>
</evidence>
<comment type="cofactor">
    <cofactor evidence="1">
        <name>Cu cation</name>
        <dbReference type="ChEBI" id="CHEBI:23378"/>
    </cofactor>
</comment>
<dbReference type="Pfam" id="PF13966">
    <property type="entry name" value="zf-RVT"/>
    <property type="match status" value="1"/>
</dbReference>
<protein>
    <recommendedName>
        <fullName evidence="19">Plastocyanin-like domain-containing protein</fullName>
    </recommendedName>
</protein>
<feature type="domain" description="Plastocyanin-like" evidence="14">
    <location>
        <begin position="534"/>
        <end position="671"/>
    </location>
</feature>
<evidence type="ECO:0000259" key="13">
    <source>
        <dbReference type="Pfam" id="PF00394"/>
    </source>
</evidence>
<dbReference type="GO" id="GO:0016491">
    <property type="term" value="F:oxidoreductase activity"/>
    <property type="evidence" value="ECO:0007669"/>
    <property type="project" value="InterPro"/>
</dbReference>
<comment type="similarity">
    <text evidence="3">Belongs to the multicopper oxidase family.</text>
</comment>
<keyword evidence="8" id="KW-0186">Copper</keyword>
<feature type="domain" description="Plastocyanin-like" evidence="13">
    <location>
        <begin position="297"/>
        <end position="450"/>
    </location>
</feature>
<dbReference type="Pfam" id="PF07731">
    <property type="entry name" value="Cu-oxidase_2"/>
    <property type="match status" value="1"/>
</dbReference>
<dbReference type="Proteomes" id="UP000326396">
    <property type="component" value="Linkage Group LG2"/>
</dbReference>
<evidence type="ECO:0000256" key="12">
    <source>
        <dbReference type="SAM" id="Phobius"/>
    </source>
</evidence>
<keyword evidence="11" id="KW-0449">Lipoprotein</keyword>
<sequence>MCKLLKSPNSNAHPQVHLFAWRLQAGQVPTVDALIKRDVTMNSSMCPFCMEVQETVINLFSACHVSTIVCQKIGSWVPIPPIFAFSIKDLLYLHCHVTVNHRKREVIRIIIIRAILWCIWLKPSKPFENRLQITSKMALFGLNLYFVVYIGLVLAGFCSAGDPFANFELEFSYVTASPLGVPQQVIAVNGKFPGPTLNVTTNYNVVVNVKNKLDESLLVTWPGIEMRRSSWQDGVLGTNCPIPAHWNWTYQFQVKDQIGSYYYVPSINFQRAAGGFGGFVVTNRKVIPLPFNTPDGDIVITVGDWYTRDHKDLRASLDAGKELGMPDGALINGRGPFKYNSSVPDGIEHETINVDPGKTYRIRVINVGVSTCLNFRIQSHNLLLAEAEGRYTSQQNYSSLDIHVGQSYSFLVTMDQNASSDYYIVASARFVNQSEWQRVTGVAILHYSNSQGRASGPLPDPPNDANDNSFAVNQAMSIRMNNTASGARPNPQGSFHYGSINVTDVYVLRNVPPMTIDGKVRATYNGISFVNPNTPVRLADNYKVKGAYKLDFPNAPLNRPPTMDRSLINATYKGFVEIILENNDTVVQSFHMDGYSFFVVGMAYGEWTENSRGSYNRWDAIARSTTQVFPGGWTAILVYLDNVGAWNLRAVNLDRWYLGQETYMRIVNPEDDDLTPPDNVLYCGALAHFQKPQRFSSSALGIQESFKLNLKMLMAFAVIYMMV</sequence>
<keyword evidence="18" id="KW-1185">Reference proteome</keyword>
<comment type="subcellular location">
    <subcellularLocation>
        <location evidence="2">Cell membrane</location>
        <topology evidence="2">Lipid-anchor</topology>
        <topology evidence="2">GPI-anchor</topology>
    </subcellularLocation>
</comment>
<feature type="domain" description="Reverse transcriptase zinc-binding" evidence="16">
    <location>
        <begin position="10"/>
        <end position="67"/>
    </location>
</feature>
<evidence type="ECO:0008006" key="19">
    <source>
        <dbReference type="Google" id="ProtNLM"/>
    </source>
</evidence>
<evidence type="ECO:0000256" key="7">
    <source>
        <dbReference type="ARBA" id="ARBA00022729"/>
    </source>
</evidence>
<comment type="caution">
    <text evidence="17">The sequence shown here is derived from an EMBL/GenBank/DDBJ whole genome shotgun (WGS) entry which is preliminary data.</text>
</comment>
<evidence type="ECO:0000256" key="11">
    <source>
        <dbReference type="ARBA" id="ARBA00023288"/>
    </source>
</evidence>
<evidence type="ECO:0000259" key="14">
    <source>
        <dbReference type="Pfam" id="PF07731"/>
    </source>
</evidence>
<dbReference type="EMBL" id="SZYD01000012">
    <property type="protein sequence ID" value="KAD4584156.1"/>
    <property type="molecule type" value="Genomic_DNA"/>
</dbReference>
<dbReference type="InterPro" id="IPR011706">
    <property type="entry name" value="Cu-oxidase_C"/>
</dbReference>
<dbReference type="AlphaFoldDB" id="A0A5N6N8F2"/>
<dbReference type="PANTHER" id="PTHR11709:SF270">
    <property type="entry name" value="MONOCOPPER OXIDASE-LIKE PROTEIN SKS1"/>
    <property type="match status" value="1"/>
</dbReference>
<accession>A0A5N6N8F2</accession>
<feature type="transmembrane region" description="Helical" evidence="12">
    <location>
        <begin position="137"/>
        <end position="157"/>
    </location>
</feature>
<dbReference type="InterPro" id="IPR008972">
    <property type="entry name" value="Cupredoxin"/>
</dbReference>
<dbReference type="InterPro" id="IPR001117">
    <property type="entry name" value="Cu-oxidase_2nd"/>
</dbReference>
<dbReference type="InterPro" id="IPR026960">
    <property type="entry name" value="RVT-Znf"/>
</dbReference>
<organism evidence="17 18">
    <name type="scientific">Mikania micrantha</name>
    <name type="common">bitter vine</name>
    <dbReference type="NCBI Taxonomy" id="192012"/>
    <lineage>
        <taxon>Eukaryota</taxon>
        <taxon>Viridiplantae</taxon>
        <taxon>Streptophyta</taxon>
        <taxon>Embryophyta</taxon>
        <taxon>Tracheophyta</taxon>
        <taxon>Spermatophyta</taxon>
        <taxon>Magnoliopsida</taxon>
        <taxon>eudicotyledons</taxon>
        <taxon>Gunneridae</taxon>
        <taxon>Pentapetalae</taxon>
        <taxon>asterids</taxon>
        <taxon>campanulids</taxon>
        <taxon>Asterales</taxon>
        <taxon>Asteraceae</taxon>
        <taxon>Asteroideae</taxon>
        <taxon>Heliantheae alliance</taxon>
        <taxon>Eupatorieae</taxon>
        <taxon>Mikania</taxon>
    </lineage>
</organism>
<keyword evidence="10" id="KW-0325">Glycoprotein</keyword>
<evidence type="ECO:0000259" key="15">
    <source>
        <dbReference type="Pfam" id="PF07732"/>
    </source>
</evidence>
<evidence type="ECO:0000259" key="16">
    <source>
        <dbReference type="Pfam" id="PF13966"/>
    </source>
</evidence>
<gene>
    <name evidence="17" type="ORF">E3N88_21757</name>
</gene>
<dbReference type="FunFam" id="2.60.40.420:FF:000023">
    <property type="entry name" value="Monocopper oxidase-like protein SKU5"/>
    <property type="match status" value="1"/>
</dbReference>
<dbReference type="OrthoDB" id="2121828at2759"/>
<dbReference type="SUPFAM" id="SSF49503">
    <property type="entry name" value="Cupredoxins"/>
    <property type="match status" value="3"/>
</dbReference>
<keyword evidence="12" id="KW-1133">Transmembrane helix</keyword>
<dbReference type="GO" id="GO:0005507">
    <property type="term" value="F:copper ion binding"/>
    <property type="evidence" value="ECO:0007669"/>
    <property type="project" value="InterPro"/>
</dbReference>
<dbReference type="InterPro" id="IPR045087">
    <property type="entry name" value="Cu-oxidase_fam"/>
</dbReference>
<keyword evidence="4" id="KW-1003">Cell membrane</keyword>
<evidence type="ECO:0000256" key="1">
    <source>
        <dbReference type="ARBA" id="ARBA00001935"/>
    </source>
</evidence>
<evidence type="ECO:0000256" key="10">
    <source>
        <dbReference type="ARBA" id="ARBA00023180"/>
    </source>
</evidence>
<dbReference type="Pfam" id="PF00394">
    <property type="entry name" value="Cu-oxidase"/>
    <property type="match status" value="1"/>
</dbReference>